<evidence type="ECO:0000256" key="1">
    <source>
        <dbReference type="SAM" id="Coils"/>
    </source>
</evidence>
<dbReference type="RefSeq" id="WP_034771828.1">
    <property type="nucleotide sequence ID" value="NZ_CCRF01000071.1"/>
</dbReference>
<protein>
    <recommendedName>
        <fullName evidence="5">General stress protein</fullName>
    </recommendedName>
</protein>
<feature type="coiled-coil region" evidence="1">
    <location>
        <begin position="104"/>
        <end position="138"/>
    </location>
</feature>
<organism evidence="3 4">
    <name type="scientific">Caldibacillus thermoamylovorans</name>
    <dbReference type="NCBI Taxonomy" id="35841"/>
    <lineage>
        <taxon>Bacteria</taxon>
        <taxon>Bacillati</taxon>
        <taxon>Bacillota</taxon>
        <taxon>Bacilli</taxon>
        <taxon>Bacillales</taxon>
        <taxon>Bacillaceae</taxon>
        <taxon>Caldibacillus</taxon>
    </lineage>
</organism>
<dbReference type="InterPro" id="IPR024623">
    <property type="entry name" value="YtxH"/>
</dbReference>
<evidence type="ECO:0008006" key="5">
    <source>
        <dbReference type="Google" id="ProtNLM"/>
    </source>
</evidence>
<name>A0A090J3F7_9BACI</name>
<evidence type="ECO:0000256" key="2">
    <source>
        <dbReference type="SAM" id="Phobius"/>
    </source>
</evidence>
<gene>
    <name evidence="3" type="ORF">BT1A1_2562</name>
</gene>
<dbReference type="PANTHER" id="PTHR35792:SF1">
    <property type="entry name" value="SLL0268 PROTEIN"/>
    <property type="match status" value="1"/>
</dbReference>
<evidence type="ECO:0000313" key="3">
    <source>
        <dbReference type="EMBL" id="CEE02380.1"/>
    </source>
</evidence>
<dbReference type="PANTHER" id="PTHR35792">
    <property type="entry name" value="GENERAL STRESS PROTEIN"/>
    <property type="match status" value="1"/>
</dbReference>
<keyword evidence="2" id="KW-0472">Membrane</keyword>
<dbReference type="AlphaFoldDB" id="A0A090J3F7"/>
<keyword evidence="4" id="KW-1185">Reference proteome</keyword>
<keyword evidence="1" id="KW-0175">Coiled coil</keyword>
<sequence>MEENKKAETRETKDFLTGVIIGSVIGSLAALLFAPKSGKDLRTEIQSKANFALDKSDQVKNIVIQKGHDVREFANDAKEKLTKAVQEQTNFLVGAVQSMTKKSGDEAIEVLEDAKQTIEELSNEIDEKLAALKNKGDE</sequence>
<proteinExistence type="predicted"/>
<evidence type="ECO:0000313" key="4">
    <source>
        <dbReference type="Proteomes" id="UP000040576"/>
    </source>
</evidence>
<keyword evidence="2" id="KW-0812">Transmembrane</keyword>
<dbReference type="EMBL" id="CCRF01000071">
    <property type="protein sequence ID" value="CEE02380.1"/>
    <property type="molecule type" value="Genomic_DNA"/>
</dbReference>
<accession>A0A090J3F7</accession>
<feature type="transmembrane region" description="Helical" evidence="2">
    <location>
        <begin position="15"/>
        <end position="34"/>
    </location>
</feature>
<reference evidence="3 4" key="1">
    <citation type="submission" date="2014-07" db="EMBL/GenBank/DDBJ databases">
        <authorList>
            <person name="Wibberg Daniel"/>
        </authorList>
    </citation>
    <scope>NUCLEOTIDE SEQUENCE [LARGE SCALE GENOMIC DNA]</scope>
</reference>
<dbReference type="Pfam" id="PF12732">
    <property type="entry name" value="YtxH"/>
    <property type="match status" value="1"/>
</dbReference>
<dbReference type="InterPro" id="IPR052928">
    <property type="entry name" value="Desiccation-related_membrane"/>
</dbReference>
<dbReference type="Proteomes" id="UP000040576">
    <property type="component" value="Unassembled WGS sequence"/>
</dbReference>
<keyword evidence="2" id="KW-1133">Transmembrane helix</keyword>